<feature type="transmembrane region" description="Helical" evidence="5">
    <location>
        <begin position="66"/>
        <end position="91"/>
    </location>
</feature>
<evidence type="ECO:0000256" key="1">
    <source>
        <dbReference type="ARBA" id="ARBA00004141"/>
    </source>
</evidence>
<evidence type="ECO:0000313" key="8">
    <source>
        <dbReference type="Proteomes" id="UP000005013"/>
    </source>
</evidence>
<keyword evidence="3 5" id="KW-1133">Transmembrane helix</keyword>
<keyword evidence="2 5" id="KW-0812">Transmembrane</keyword>
<evidence type="ECO:0000256" key="3">
    <source>
        <dbReference type="ARBA" id="ARBA00022989"/>
    </source>
</evidence>
<protein>
    <recommendedName>
        <fullName evidence="6">RDD domain-containing protein</fullName>
    </recommendedName>
</protein>
<evidence type="ECO:0000256" key="2">
    <source>
        <dbReference type="ARBA" id="ARBA00022692"/>
    </source>
</evidence>
<proteinExistence type="predicted"/>
<evidence type="ECO:0000313" key="7">
    <source>
        <dbReference type="EMBL" id="AFI05608.1"/>
    </source>
</evidence>
<comment type="subcellular location">
    <subcellularLocation>
        <location evidence="1">Membrane</location>
        <topology evidence="1">Multi-pass membrane protein</topology>
    </subcellularLocation>
</comment>
<dbReference type="Pfam" id="PF06271">
    <property type="entry name" value="RDD"/>
    <property type="match status" value="1"/>
</dbReference>
<name>I0ERN9_HELCM</name>
<dbReference type="STRING" id="1163745.HCD_02960"/>
<sequence>MRSQILEKEETEIIETLLVREKVRLCPFYWRVLAFLTDCLLVGFLLSDSLSACDFLKAFNWLSNPIYYALFVITCFMILYGVYEIFFMWLCKVSLGKLVFRIKIINIYLADCPSRAILLKRLALKIMVFLCPILWFSNLNRSYYRAWYEEKTQTLLVLF</sequence>
<gene>
    <name evidence="7" type="ordered locus">HCD_02960</name>
</gene>
<dbReference type="eggNOG" id="COG1714">
    <property type="taxonomic scope" value="Bacteria"/>
</dbReference>
<dbReference type="InterPro" id="IPR010432">
    <property type="entry name" value="RDD"/>
</dbReference>
<dbReference type="EMBL" id="CP003481">
    <property type="protein sequence ID" value="AFI05608.1"/>
    <property type="molecule type" value="Genomic_DNA"/>
</dbReference>
<feature type="domain" description="RDD" evidence="6">
    <location>
        <begin position="31"/>
        <end position="125"/>
    </location>
</feature>
<keyword evidence="8" id="KW-1185">Reference proteome</keyword>
<dbReference type="OrthoDB" id="5325065at2"/>
<dbReference type="RefSeq" id="WP_014659121.1">
    <property type="nucleotide sequence ID" value="NC_017735.1"/>
</dbReference>
<feature type="transmembrane region" description="Helical" evidence="5">
    <location>
        <begin position="122"/>
        <end position="139"/>
    </location>
</feature>
<evidence type="ECO:0000259" key="6">
    <source>
        <dbReference type="Pfam" id="PF06271"/>
    </source>
</evidence>
<evidence type="ECO:0000256" key="5">
    <source>
        <dbReference type="SAM" id="Phobius"/>
    </source>
</evidence>
<evidence type="ECO:0000256" key="4">
    <source>
        <dbReference type="ARBA" id="ARBA00023136"/>
    </source>
</evidence>
<feature type="transmembrane region" description="Helical" evidence="5">
    <location>
        <begin position="28"/>
        <end position="46"/>
    </location>
</feature>
<dbReference type="Proteomes" id="UP000005013">
    <property type="component" value="Chromosome"/>
</dbReference>
<reference evidence="7 8" key="1">
    <citation type="journal article" date="2013" name="PLoS ONE">
        <title>Sequence Divergence and Conservation in Genomes ofHelicobacter cetorum Strains from a Dolphin and a Whale.</title>
        <authorList>
            <person name="Kersulyte D."/>
            <person name="Rossi M."/>
            <person name="Berg D.E."/>
        </authorList>
    </citation>
    <scope>NUCLEOTIDE SEQUENCE [LARGE SCALE GENOMIC DNA]</scope>
    <source>
        <strain evidence="7 8">MIT 99-5656</strain>
    </source>
</reference>
<dbReference type="GO" id="GO:0016020">
    <property type="term" value="C:membrane"/>
    <property type="evidence" value="ECO:0007669"/>
    <property type="project" value="UniProtKB-SubCell"/>
</dbReference>
<dbReference type="AlphaFoldDB" id="I0ERN9"/>
<organism evidence="7 8">
    <name type="scientific">Helicobacter cetorum (strain ATCC BAA-540 / CCUG 52418 / MIT 99-5656)</name>
    <dbReference type="NCBI Taxonomy" id="1163745"/>
    <lineage>
        <taxon>Bacteria</taxon>
        <taxon>Pseudomonadati</taxon>
        <taxon>Campylobacterota</taxon>
        <taxon>Epsilonproteobacteria</taxon>
        <taxon>Campylobacterales</taxon>
        <taxon>Helicobacteraceae</taxon>
        <taxon>Helicobacter</taxon>
    </lineage>
</organism>
<dbReference type="HOGENOM" id="CLU_1658396_0_0_7"/>
<dbReference type="KEGG" id="hcm:HCD_02960"/>
<keyword evidence="4 5" id="KW-0472">Membrane</keyword>
<accession>I0ERN9</accession>
<dbReference type="PATRIC" id="fig|1163745.3.peg.632"/>